<organism evidence="1 2">
    <name type="scientific">Dipteronia sinensis</name>
    <dbReference type="NCBI Taxonomy" id="43782"/>
    <lineage>
        <taxon>Eukaryota</taxon>
        <taxon>Viridiplantae</taxon>
        <taxon>Streptophyta</taxon>
        <taxon>Embryophyta</taxon>
        <taxon>Tracheophyta</taxon>
        <taxon>Spermatophyta</taxon>
        <taxon>Magnoliopsida</taxon>
        <taxon>eudicotyledons</taxon>
        <taxon>Gunneridae</taxon>
        <taxon>Pentapetalae</taxon>
        <taxon>rosids</taxon>
        <taxon>malvids</taxon>
        <taxon>Sapindales</taxon>
        <taxon>Sapindaceae</taxon>
        <taxon>Hippocastanoideae</taxon>
        <taxon>Acereae</taxon>
        <taxon>Dipteronia</taxon>
    </lineage>
</organism>
<evidence type="ECO:0000313" key="2">
    <source>
        <dbReference type="Proteomes" id="UP001281410"/>
    </source>
</evidence>
<proteinExistence type="predicted"/>
<keyword evidence="2" id="KW-1185">Reference proteome</keyword>
<protein>
    <submittedName>
        <fullName evidence="1">Uncharacterized protein</fullName>
    </submittedName>
</protein>
<dbReference type="Gene3D" id="2.40.70.10">
    <property type="entry name" value="Acid Proteases"/>
    <property type="match status" value="1"/>
</dbReference>
<dbReference type="EMBL" id="JANJYJ010000003">
    <property type="protein sequence ID" value="KAK3221448.1"/>
    <property type="molecule type" value="Genomic_DNA"/>
</dbReference>
<dbReference type="Pfam" id="PF13650">
    <property type="entry name" value="Asp_protease_2"/>
    <property type="match status" value="1"/>
</dbReference>
<dbReference type="AlphaFoldDB" id="A0AAE0AP91"/>
<dbReference type="SUPFAM" id="SSF50630">
    <property type="entry name" value="Acid proteases"/>
    <property type="match status" value="1"/>
</dbReference>
<evidence type="ECO:0000313" key="1">
    <source>
        <dbReference type="EMBL" id="KAK3221448.1"/>
    </source>
</evidence>
<dbReference type="InterPro" id="IPR021109">
    <property type="entry name" value="Peptidase_aspartic_dom_sf"/>
</dbReference>
<comment type="caution">
    <text evidence="1">The sequence shown here is derived from an EMBL/GenBank/DDBJ whole genome shotgun (WGS) entry which is preliminary data.</text>
</comment>
<dbReference type="Proteomes" id="UP001281410">
    <property type="component" value="Unassembled WGS sequence"/>
</dbReference>
<name>A0AAE0AP91_9ROSI</name>
<sequence length="357" mass="41091">MRSQLRLSWGRNNGIRRLMEIMRWRKKSRQKRRIKGEVITMGVLFSSGLHRARECPKKEVMNTLVIQGKKIRALLDTCASSNFLAQHVVDRLGVNISFCNRHVNAMNSSANDIYRVVETNMELGSWKGTYTMNVIALDDFKLILGIEFFEGAKMMLMSHLRGIVIGDGKHPCFIRDEESLNKQERKSYSVSEGDNKALENERRVAVLEIKPSETIRRWKMKDVWQFLEETCNCPMLRKVPKMLIKYEGEKVVGHVEIVVGRESLGDYLGRVGIVRRGWNGDTGRYGFCAAKHGKCSHLTNLLNQRMRNRDISPYFTAQKPCRPVSPFQLFLTIPNLSSFAHCLFFQAMPQITTCTRP</sequence>
<reference evidence="1" key="1">
    <citation type="journal article" date="2023" name="Plant J.">
        <title>Genome sequences and population genomics provide insights into the demographic history, inbreeding, and mutation load of two 'living fossil' tree species of Dipteronia.</title>
        <authorList>
            <person name="Feng Y."/>
            <person name="Comes H.P."/>
            <person name="Chen J."/>
            <person name="Zhu S."/>
            <person name="Lu R."/>
            <person name="Zhang X."/>
            <person name="Li P."/>
            <person name="Qiu J."/>
            <person name="Olsen K.M."/>
            <person name="Qiu Y."/>
        </authorList>
    </citation>
    <scope>NUCLEOTIDE SEQUENCE</scope>
    <source>
        <strain evidence="1">NBL</strain>
    </source>
</reference>
<accession>A0AAE0AP91</accession>
<dbReference type="CDD" id="cd00303">
    <property type="entry name" value="retropepsin_like"/>
    <property type="match status" value="1"/>
</dbReference>
<gene>
    <name evidence="1" type="ORF">Dsin_008473</name>
</gene>